<dbReference type="Proteomes" id="UP000266327">
    <property type="component" value="Unassembled WGS sequence"/>
</dbReference>
<reference evidence="4" key="1">
    <citation type="submission" date="2018-09" db="EMBL/GenBank/DDBJ databases">
        <authorList>
            <person name="Zhu H."/>
        </authorList>
    </citation>
    <scope>NUCLEOTIDE SEQUENCE [LARGE SCALE GENOMIC DNA]</scope>
    <source>
        <strain evidence="4">K1S02-23</strain>
    </source>
</reference>
<evidence type="ECO:0000313" key="4">
    <source>
        <dbReference type="Proteomes" id="UP000266327"/>
    </source>
</evidence>
<keyword evidence="2" id="KW-0560">Oxidoreductase</keyword>
<dbReference type="FunFam" id="3.40.50.720:FF:000084">
    <property type="entry name" value="Short-chain dehydrogenase reductase"/>
    <property type="match status" value="1"/>
</dbReference>
<accession>A0A3A3GLE8</accession>
<dbReference type="OrthoDB" id="9803333at2"/>
<dbReference type="PROSITE" id="PS00061">
    <property type="entry name" value="ADH_SHORT"/>
    <property type="match status" value="1"/>
</dbReference>
<evidence type="ECO:0000256" key="2">
    <source>
        <dbReference type="ARBA" id="ARBA00023002"/>
    </source>
</evidence>
<gene>
    <name evidence="3" type="ORF">D3878_17165</name>
</gene>
<dbReference type="PRINTS" id="PR00080">
    <property type="entry name" value="SDRFAMILY"/>
</dbReference>
<dbReference type="PRINTS" id="PR00081">
    <property type="entry name" value="GDHRDH"/>
</dbReference>
<organism evidence="3 4">
    <name type="scientific">Noviherbaspirillum sedimenti</name>
    <dbReference type="NCBI Taxonomy" id="2320865"/>
    <lineage>
        <taxon>Bacteria</taxon>
        <taxon>Pseudomonadati</taxon>
        <taxon>Pseudomonadota</taxon>
        <taxon>Betaproteobacteria</taxon>
        <taxon>Burkholderiales</taxon>
        <taxon>Oxalobacteraceae</taxon>
        <taxon>Noviherbaspirillum</taxon>
    </lineage>
</organism>
<dbReference type="PANTHER" id="PTHR24321">
    <property type="entry name" value="DEHYDROGENASES, SHORT CHAIN"/>
    <property type="match status" value="1"/>
</dbReference>
<dbReference type="AlphaFoldDB" id="A0A3A3GLE8"/>
<dbReference type="GO" id="GO:0016491">
    <property type="term" value="F:oxidoreductase activity"/>
    <property type="evidence" value="ECO:0007669"/>
    <property type="project" value="UniProtKB-KW"/>
</dbReference>
<dbReference type="Gene3D" id="3.40.50.720">
    <property type="entry name" value="NAD(P)-binding Rossmann-like Domain"/>
    <property type="match status" value="1"/>
</dbReference>
<proteinExistence type="inferred from homology"/>
<dbReference type="RefSeq" id="WP_119786595.1">
    <property type="nucleotide sequence ID" value="NZ_QYUQ01000002.1"/>
</dbReference>
<dbReference type="InterPro" id="IPR020904">
    <property type="entry name" value="Sc_DH/Rdtase_CS"/>
</dbReference>
<dbReference type="PANTHER" id="PTHR24321:SF8">
    <property type="entry name" value="ESTRADIOL 17-BETA-DEHYDROGENASE 8-RELATED"/>
    <property type="match status" value="1"/>
</dbReference>
<dbReference type="SUPFAM" id="SSF51735">
    <property type="entry name" value="NAD(P)-binding Rossmann-fold domains"/>
    <property type="match status" value="1"/>
</dbReference>
<evidence type="ECO:0000256" key="1">
    <source>
        <dbReference type="ARBA" id="ARBA00006484"/>
    </source>
</evidence>
<dbReference type="InterPro" id="IPR036291">
    <property type="entry name" value="NAD(P)-bd_dom_sf"/>
</dbReference>
<keyword evidence="4" id="KW-1185">Reference proteome</keyword>
<comment type="similarity">
    <text evidence="1">Belongs to the short-chain dehydrogenases/reductases (SDR) family.</text>
</comment>
<comment type="caution">
    <text evidence="3">The sequence shown here is derived from an EMBL/GenBank/DDBJ whole genome shotgun (WGS) entry which is preliminary data.</text>
</comment>
<protein>
    <submittedName>
        <fullName evidence="3">SDR family oxidoreductase</fullName>
    </submittedName>
</protein>
<sequence length="266" mass="27372">MKTAAGVGAPRGRLAGKVAIVTGGGGGIGRATVKRFVEEGASVVVAEFDREAGMASASAAGDAAVFMPLDAGDEASWRALVAETMTRFGALHILVNNAAFRIPLTIEETTLELWHSNQRVTSDGAFLGTKIAGEFMAEGGSIVNIASLGAFVGLPASFPYSAAKGAVRAMSRSAALSFAAEKRRIRVNVIAPGGTLTEAIQQQMQRIADREGTTPEAVLAKVVADVPLKRMAAPRELANAILFLASDEASFITGAELLVDGGATAT</sequence>
<dbReference type="EMBL" id="QYUQ01000002">
    <property type="protein sequence ID" value="RJG03096.1"/>
    <property type="molecule type" value="Genomic_DNA"/>
</dbReference>
<dbReference type="InterPro" id="IPR002347">
    <property type="entry name" value="SDR_fam"/>
</dbReference>
<name>A0A3A3GLE8_9BURK</name>
<evidence type="ECO:0000313" key="3">
    <source>
        <dbReference type="EMBL" id="RJG03096.1"/>
    </source>
</evidence>
<dbReference type="Pfam" id="PF13561">
    <property type="entry name" value="adh_short_C2"/>
    <property type="match status" value="1"/>
</dbReference>